<dbReference type="InterPro" id="IPR030678">
    <property type="entry name" value="Peptide/Ni-bd"/>
</dbReference>
<accession>A0AAP3XQA6</accession>
<dbReference type="PANTHER" id="PTHR30290">
    <property type="entry name" value="PERIPLASMIC BINDING COMPONENT OF ABC TRANSPORTER"/>
    <property type="match status" value="1"/>
</dbReference>
<dbReference type="GO" id="GO:0030288">
    <property type="term" value="C:outer membrane-bounded periplasmic space"/>
    <property type="evidence" value="ECO:0007669"/>
    <property type="project" value="UniProtKB-ARBA"/>
</dbReference>
<evidence type="ECO:0000256" key="2">
    <source>
        <dbReference type="ARBA" id="ARBA00005695"/>
    </source>
</evidence>
<keyword evidence="4" id="KW-0732">Signal</keyword>
<comment type="caution">
    <text evidence="6">The sequence shown here is derived from an EMBL/GenBank/DDBJ whole genome shotgun (WGS) entry which is preliminary data.</text>
</comment>
<dbReference type="SUPFAM" id="SSF53850">
    <property type="entry name" value="Periplasmic binding protein-like II"/>
    <property type="match status" value="1"/>
</dbReference>
<dbReference type="PROSITE" id="PS51318">
    <property type="entry name" value="TAT"/>
    <property type="match status" value="1"/>
</dbReference>
<evidence type="ECO:0000313" key="7">
    <source>
        <dbReference type="Proteomes" id="UP001301140"/>
    </source>
</evidence>
<dbReference type="GO" id="GO:0015833">
    <property type="term" value="P:peptide transport"/>
    <property type="evidence" value="ECO:0007669"/>
    <property type="project" value="TreeGrafter"/>
</dbReference>
<dbReference type="PANTHER" id="PTHR30290:SF10">
    <property type="entry name" value="PERIPLASMIC OLIGOPEPTIDE-BINDING PROTEIN-RELATED"/>
    <property type="match status" value="1"/>
</dbReference>
<evidence type="ECO:0000256" key="1">
    <source>
        <dbReference type="ARBA" id="ARBA00004418"/>
    </source>
</evidence>
<evidence type="ECO:0000256" key="4">
    <source>
        <dbReference type="ARBA" id="ARBA00022729"/>
    </source>
</evidence>
<name>A0AAP3XQA6_9PROT</name>
<dbReference type="AlphaFoldDB" id="A0AAP3XQA6"/>
<feature type="domain" description="Solute-binding protein family 5" evidence="5">
    <location>
        <begin position="110"/>
        <end position="472"/>
    </location>
</feature>
<dbReference type="GO" id="GO:0043190">
    <property type="term" value="C:ATP-binding cassette (ABC) transporter complex"/>
    <property type="evidence" value="ECO:0007669"/>
    <property type="project" value="InterPro"/>
</dbReference>
<dbReference type="Proteomes" id="UP001301140">
    <property type="component" value="Unassembled WGS sequence"/>
</dbReference>
<proteinExistence type="inferred from homology"/>
<dbReference type="Pfam" id="PF00496">
    <property type="entry name" value="SBP_bac_5"/>
    <property type="match status" value="1"/>
</dbReference>
<dbReference type="Gene3D" id="3.40.190.10">
    <property type="entry name" value="Periplasmic binding protein-like II"/>
    <property type="match status" value="1"/>
</dbReference>
<evidence type="ECO:0000256" key="3">
    <source>
        <dbReference type="ARBA" id="ARBA00022448"/>
    </source>
</evidence>
<dbReference type="Gene3D" id="3.10.105.10">
    <property type="entry name" value="Dipeptide-binding Protein, Domain 3"/>
    <property type="match status" value="1"/>
</dbReference>
<organism evidence="6 7">
    <name type="scientific">Marinimicrococcus flavescens</name>
    <dbReference type="NCBI Taxonomy" id="3031815"/>
    <lineage>
        <taxon>Bacteria</taxon>
        <taxon>Pseudomonadati</taxon>
        <taxon>Pseudomonadota</taxon>
        <taxon>Alphaproteobacteria</taxon>
        <taxon>Geminicoccales</taxon>
        <taxon>Geminicoccaceae</taxon>
        <taxon>Marinimicrococcus</taxon>
    </lineage>
</organism>
<keyword evidence="7" id="KW-1185">Reference proteome</keyword>
<evidence type="ECO:0000313" key="6">
    <source>
        <dbReference type="EMBL" id="MDF1585541.1"/>
    </source>
</evidence>
<keyword evidence="3" id="KW-0813">Transport</keyword>
<comment type="similarity">
    <text evidence="2">Belongs to the bacterial solute-binding protein 5 family.</text>
</comment>
<gene>
    <name evidence="6" type="ORF">PZ740_03965</name>
</gene>
<protein>
    <submittedName>
        <fullName evidence="6">ABC transporter substrate-binding protein</fullName>
    </submittedName>
</protein>
<comment type="subcellular location">
    <subcellularLocation>
        <location evidence="1">Periplasm</location>
    </subcellularLocation>
</comment>
<dbReference type="CDD" id="cd08512">
    <property type="entry name" value="PBP2_NikA_DppA_OppA_like_7"/>
    <property type="match status" value="1"/>
</dbReference>
<dbReference type="InterPro" id="IPR006311">
    <property type="entry name" value="TAT_signal"/>
</dbReference>
<reference evidence="6 7" key="1">
    <citation type="submission" date="2023-03" db="EMBL/GenBank/DDBJ databases">
        <title>YIM 152171 draft genome.</title>
        <authorList>
            <person name="Yang Z."/>
        </authorList>
    </citation>
    <scope>NUCLEOTIDE SEQUENCE [LARGE SCALE GENOMIC DNA]</scope>
    <source>
        <strain evidence="6 7">YIM 152171</strain>
    </source>
</reference>
<sequence>MTTKTRAEWTQLGRRAFLQSGTLLAGAAAMPQILSMPRAYAQAGSTMVIAAPATPQSLDCNFDVSLGTFEAIAALYDGLLGFERIIDPDVATARREDIAYHADKMGGVNMYGKLAESWELDPEGRWARFKLREGVMSNWGNELTAEDVKWTWDRAFALGALGAFYTKVSGLTRPENVKVEDKYTVSFNIDEPNPLLLKIHTNLYTPVYDSKKCREEGGSEDPWARKFIENNSAGFGPYSLEQMVRGQQAVFKAREDYYGGKPAIDRVIFKEVPTSAARVQLLRGGAVDIAQYLQPLEIISLKDLPNVAVETVPASFMIWIELNAAMEPFDKPDVRRALNYAFPQDQVMTAVFQGLADPLNGCMPNIYPGFAGDQVDYSYNLEKARELLAKAGHGDGFKTTLAYNAGDPVQEPIAIIYQTALREIGVELELKKVPAGSFYNAVTDRKQPMIFYVDSPWCPDPGYSLTLYFDSKSYVNYSNYKNDEVDRLLGEMAATADEKVRLDLAEKAQAIIMDEAPWTFVAYPNYTMARKKDLSGWTYYTSNNIRFQDFSRG</sequence>
<dbReference type="GO" id="GO:1904680">
    <property type="term" value="F:peptide transmembrane transporter activity"/>
    <property type="evidence" value="ECO:0007669"/>
    <property type="project" value="TreeGrafter"/>
</dbReference>
<dbReference type="PIRSF" id="PIRSF002741">
    <property type="entry name" value="MppA"/>
    <property type="match status" value="1"/>
</dbReference>
<dbReference type="EMBL" id="JARGEQ010000025">
    <property type="protein sequence ID" value="MDF1585541.1"/>
    <property type="molecule type" value="Genomic_DNA"/>
</dbReference>
<dbReference type="InterPro" id="IPR000914">
    <property type="entry name" value="SBP_5_dom"/>
</dbReference>
<dbReference type="InterPro" id="IPR039424">
    <property type="entry name" value="SBP_5"/>
</dbReference>
<evidence type="ECO:0000259" key="5">
    <source>
        <dbReference type="Pfam" id="PF00496"/>
    </source>
</evidence>
<dbReference type="RefSeq" id="WP_327787959.1">
    <property type="nucleotide sequence ID" value="NZ_JARGEQ010000025.1"/>
</dbReference>